<evidence type="ECO:0000313" key="3">
    <source>
        <dbReference type="Proteomes" id="UP000198211"/>
    </source>
</evidence>
<name>A0A225W5H4_9STRA</name>
<feature type="compositionally biased region" description="Acidic residues" evidence="1">
    <location>
        <begin position="21"/>
        <end position="32"/>
    </location>
</feature>
<feature type="compositionally biased region" description="Low complexity" evidence="1">
    <location>
        <begin position="41"/>
        <end position="51"/>
    </location>
</feature>
<dbReference type="EMBL" id="NBNE01001740">
    <property type="protein sequence ID" value="OWZ12822.1"/>
    <property type="molecule type" value="Genomic_DNA"/>
</dbReference>
<proteinExistence type="predicted"/>
<gene>
    <name evidence="2" type="ORF">PHMEG_00013950</name>
</gene>
<feature type="compositionally biased region" description="Basic and acidic residues" evidence="1">
    <location>
        <begin position="1"/>
        <end position="20"/>
    </location>
</feature>
<evidence type="ECO:0000313" key="2">
    <source>
        <dbReference type="EMBL" id="OWZ12822.1"/>
    </source>
</evidence>
<comment type="caution">
    <text evidence="2">The sequence shown here is derived from an EMBL/GenBank/DDBJ whole genome shotgun (WGS) entry which is preliminary data.</text>
</comment>
<accession>A0A225W5H4</accession>
<organism evidence="2 3">
    <name type="scientific">Phytophthora megakarya</name>
    <dbReference type="NCBI Taxonomy" id="4795"/>
    <lineage>
        <taxon>Eukaryota</taxon>
        <taxon>Sar</taxon>
        <taxon>Stramenopiles</taxon>
        <taxon>Oomycota</taxon>
        <taxon>Peronosporomycetes</taxon>
        <taxon>Peronosporales</taxon>
        <taxon>Peronosporaceae</taxon>
        <taxon>Phytophthora</taxon>
    </lineage>
</organism>
<keyword evidence="3" id="KW-1185">Reference proteome</keyword>
<sequence>MDDGSSEHDDTQHDANYNRDDDVDNQDDDEIQGGDSSHSDAPATQPTATPPKRARSGSLRRPLPLAQVD</sequence>
<reference evidence="3" key="1">
    <citation type="submission" date="2017-03" db="EMBL/GenBank/DDBJ databases">
        <title>Phytopthora megakarya and P. palmivora, two closely related causual agents of cacao black pod achieved similar genome size and gene model numbers by different mechanisms.</title>
        <authorList>
            <person name="Ali S."/>
            <person name="Shao J."/>
            <person name="Larry D.J."/>
            <person name="Kronmiller B."/>
            <person name="Shen D."/>
            <person name="Strem M.D."/>
            <person name="Melnick R.L."/>
            <person name="Guiltinan M.J."/>
            <person name="Tyler B.M."/>
            <person name="Meinhardt L.W."/>
            <person name="Bailey B.A."/>
        </authorList>
    </citation>
    <scope>NUCLEOTIDE SEQUENCE [LARGE SCALE GENOMIC DNA]</scope>
    <source>
        <strain evidence="3">zdho120</strain>
    </source>
</reference>
<evidence type="ECO:0000256" key="1">
    <source>
        <dbReference type="SAM" id="MobiDB-lite"/>
    </source>
</evidence>
<dbReference type="AlphaFoldDB" id="A0A225W5H4"/>
<dbReference type="Proteomes" id="UP000198211">
    <property type="component" value="Unassembled WGS sequence"/>
</dbReference>
<feature type="region of interest" description="Disordered" evidence="1">
    <location>
        <begin position="1"/>
        <end position="69"/>
    </location>
</feature>
<protein>
    <submittedName>
        <fullName evidence="2">Uncharacterized protein</fullName>
    </submittedName>
</protein>